<evidence type="ECO:0000256" key="5">
    <source>
        <dbReference type="ARBA" id="ARBA00023172"/>
    </source>
</evidence>
<accession>A0A7C0U406</accession>
<proteinExistence type="inferred from homology"/>
<protein>
    <recommendedName>
        <fullName evidence="7">Mutator family transposase</fullName>
    </recommendedName>
</protein>
<comment type="function">
    <text evidence="1">Required for the transposition of the insertion element.</text>
</comment>
<keyword evidence="3" id="KW-0815">Transposition</keyword>
<keyword evidence="4" id="KW-0238">DNA-binding</keyword>
<evidence type="ECO:0008006" key="7">
    <source>
        <dbReference type="Google" id="ProtNLM"/>
    </source>
</evidence>
<evidence type="ECO:0000313" key="6">
    <source>
        <dbReference type="EMBL" id="HDD45280.1"/>
    </source>
</evidence>
<dbReference type="GO" id="GO:0004803">
    <property type="term" value="F:transposase activity"/>
    <property type="evidence" value="ECO:0007669"/>
    <property type="project" value="InterPro"/>
</dbReference>
<dbReference type="GO" id="GO:0003677">
    <property type="term" value="F:DNA binding"/>
    <property type="evidence" value="ECO:0007669"/>
    <property type="project" value="UniProtKB-KW"/>
</dbReference>
<evidence type="ECO:0000256" key="4">
    <source>
        <dbReference type="ARBA" id="ARBA00023125"/>
    </source>
</evidence>
<sequence>MIYFIVDPGKDLKLIIVDGCASLVRAIETVYHLWLQVCWVHKLRNIAVKLPRRTQAECLRGAKKCQR</sequence>
<dbReference type="EMBL" id="DRBS01000389">
    <property type="protein sequence ID" value="HDD45280.1"/>
    <property type="molecule type" value="Genomic_DNA"/>
</dbReference>
<gene>
    <name evidence="6" type="ORF">ENG63_10555</name>
</gene>
<name>A0A7C0U406_DESA2</name>
<dbReference type="Proteomes" id="UP000886289">
    <property type="component" value="Unassembled WGS sequence"/>
</dbReference>
<organism evidence="6">
    <name type="scientific">Desulfofervidus auxilii</name>
    <dbReference type="NCBI Taxonomy" id="1621989"/>
    <lineage>
        <taxon>Bacteria</taxon>
        <taxon>Pseudomonadati</taxon>
        <taxon>Thermodesulfobacteriota</taxon>
        <taxon>Candidatus Desulfofervidia</taxon>
        <taxon>Candidatus Desulfofervidales</taxon>
        <taxon>Candidatus Desulfofervidaceae</taxon>
        <taxon>Candidatus Desulfofervidus</taxon>
    </lineage>
</organism>
<dbReference type="AlphaFoldDB" id="A0A7C0U406"/>
<dbReference type="Pfam" id="PF00872">
    <property type="entry name" value="Transposase_mut"/>
    <property type="match status" value="1"/>
</dbReference>
<evidence type="ECO:0000256" key="3">
    <source>
        <dbReference type="ARBA" id="ARBA00022578"/>
    </source>
</evidence>
<dbReference type="GO" id="GO:0006313">
    <property type="term" value="P:DNA transposition"/>
    <property type="evidence" value="ECO:0007669"/>
    <property type="project" value="InterPro"/>
</dbReference>
<evidence type="ECO:0000256" key="2">
    <source>
        <dbReference type="ARBA" id="ARBA00010961"/>
    </source>
</evidence>
<reference evidence="6" key="1">
    <citation type="journal article" date="2020" name="mSystems">
        <title>Genome- and Community-Level Interaction Insights into Carbon Utilization and Element Cycling Functions of Hydrothermarchaeota in Hydrothermal Sediment.</title>
        <authorList>
            <person name="Zhou Z."/>
            <person name="Liu Y."/>
            <person name="Xu W."/>
            <person name="Pan J."/>
            <person name="Luo Z.H."/>
            <person name="Li M."/>
        </authorList>
    </citation>
    <scope>NUCLEOTIDE SEQUENCE [LARGE SCALE GENOMIC DNA]</scope>
    <source>
        <strain evidence="6">HyVt-233</strain>
    </source>
</reference>
<keyword evidence="5" id="KW-0233">DNA recombination</keyword>
<comment type="similarity">
    <text evidence="2">Belongs to the transposase mutator family.</text>
</comment>
<dbReference type="InterPro" id="IPR001207">
    <property type="entry name" value="Transposase_mutator"/>
</dbReference>
<evidence type="ECO:0000256" key="1">
    <source>
        <dbReference type="ARBA" id="ARBA00002190"/>
    </source>
</evidence>
<comment type="caution">
    <text evidence="6">The sequence shown here is derived from an EMBL/GenBank/DDBJ whole genome shotgun (WGS) entry which is preliminary data.</text>
</comment>